<dbReference type="GO" id="GO:0000981">
    <property type="term" value="F:DNA-binding transcription factor activity, RNA polymerase II-specific"/>
    <property type="evidence" value="ECO:0007669"/>
    <property type="project" value="InterPro"/>
</dbReference>
<evidence type="ECO:0000313" key="9">
    <source>
        <dbReference type="EMBL" id="OCL02831.1"/>
    </source>
</evidence>
<evidence type="ECO:0000256" key="4">
    <source>
        <dbReference type="ARBA" id="ARBA00023125"/>
    </source>
</evidence>
<dbReference type="OrthoDB" id="3172332at2759"/>
<dbReference type="AlphaFoldDB" id="A0A8E2EQM2"/>
<dbReference type="InterPro" id="IPR036864">
    <property type="entry name" value="Zn2-C6_fun-type_DNA-bd_sf"/>
</dbReference>
<dbReference type="Proteomes" id="UP000250140">
    <property type="component" value="Unassembled WGS sequence"/>
</dbReference>
<dbReference type="SUPFAM" id="SSF57701">
    <property type="entry name" value="Zn2/Cys6 DNA-binding domain"/>
    <property type="match status" value="1"/>
</dbReference>
<sequence>MRGGGGDVQSNHPRDNRRISRPKVKSGCRTCKSVAVVAFSLRKKVEADWASRIRKVKCDEGRPACHRCVSTGRVCDGYGVWGGGGNFYGHRQRLTVLKETSVAPWPPGSVSILAASAEETQCFEWFKCRAAKKLPGMFVLNFWDTLLFQASLNEPAVFYAVLTLSSIHKGEILNGNSQGRSDIPDEQEQFMLQNYIKAISHLQPHFSNKDKSSVRVGLITCVVFVCLELLRGRFRTAQTHLQSGLKVLGETQNLSNVNDDSIFLLRPSRESIDNWIVEAFSRLHIQVVLFEQGHRLPCLILQVPGPEPPILIFHSLNEAWKQMERLLNEIFHLAKQVRGQRASEYLSLRDPSTLLRHQQHIQAELAQWLNTYEASKEGLQGRESGGMAFQLLCTYYTMANIMAEVCLWLDNELIFDSCTKQFVSMIGQMTNLWNVRLSGSQVRALPARYMNMSRSVVDVGWLPPLYYVALKCRVHQVRLQAIRLLECTSHREGIWDSKIAACVARKVMEIEERDFYRDVDTADDFPLSSSPELWDLSLPALPESYRIHEVKVVLPDGPMDSVFLFYRQRQNSWNWKALVKEFNVLRQCWMDERTGEKAEM</sequence>
<dbReference type="PANTHER" id="PTHR36206:SF16">
    <property type="entry name" value="TRANSCRIPTION FACTOR DOMAIN-CONTAINING PROTEIN-RELATED"/>
    <property type="match status" value="1"/>
</dbReference>
<dbReference type="EMBL" id="KV750877">
    <property type="protein sequence ID" value="OCL02831.1"/>
    <property type="molecule type" value="Genomic_DNA"/>
</dbReference>
<evidence type="ECO:0000256" key="3">
    <source>
        <dbReference type="ARBA" id="ARBA00023015"/>
    </source>
</evidence>
<name>A0A8E2EQM2_9PEZI</name>
<evidence type="ECO:0000256" key="6">
    <source>
        <dbReference type="ARBA" id="ARBA00023242"/>
    </source>
</evidence>
<dbReference type="Pfam" id="PF11951">
    <property type="entry name" value="Fungal_trans_2"/>
    <property type="match status" value="1"/>
</dbReference>
<evidence type="ECO:0000259" key="8">
    <source>
        <dbReference type="Pfam" id="PF00172"/>
    </source>
</evidence>
<evidence type="ECO:0000256" key="1">
    <source>
        <dbReference type="ARBA" id="ARBA00022723"/>
    </source>
</evidence>
<keyword evidence="1" id="KW-0479">Metal-binding</keyword>
<dbReference type="Gene3D" id="4.10.240.10">
    <property type="entry name" value="Zn(2)-C6 fungal-type DNA-binding domain"/>
    <property type="match status" value="1"/>
</dbReference>
<evidence type="ECO:0000256" key="2">
    <source>
        <dbReference type="ARBA" id="ARBA00022833"/>
    </source>
</evidence>
<accession>A0A8E2EQM2</accession>
<feature type="domain" description="Zn(2)-C6 fungal-type" evidence="8">
    <location>
        <begin position="52"/>
        <end position="76"/>
    </location>
</feature>
<dbReference type="InterPro" id="IPR052360">
    <property type="entry name" value="Transcr_Regulatory_Proteins"/>
</dbReference>
<keyword evidence="5" id="KW-0804">Transcription</keyword>
<evidence type="ECO:0000256" key="5">
    <source>
        <dbReference type="ARBA" id="ARBA00023163"/>
    </source>
</evidence>
<protein>
    <recommendedName>
        <fullName evidence="8">Zn(2)-C6 fungal-type domain-containing protein</fullName>
    </recommendedName>
</protein>
<proteinExistence type="predicted"/>
<dbReference type="PANTHER" id="PTHR36206">
    <property type="entry name" value="ASPERCRYPTIN BIOSYNTHESIS CLUSTER-SPECIFIC TRANSCRIPTION REGULATOR ATNN-RELATED"/>
    <property type="match status" value="1"/>
</dbReference>
<organism evidence="9 10">
    <name type="scientific">Glonium stellatum</name>
    <dbReference type="NCBI Taxonomy" id="574774"/>
    <lineage>
        <taxon>Eukaryota</taxon>
        <taxon>Fungi</taxon>
        <taxon>Dikarya</taxon>
        <taxon>Ascomycota</taxon>
        <taxon>Pezizomycotina</taxon>
        <taxon>Dothideomycetes</taxon>
        <taxon>Pleosporomycetidae</taxon>
        <taxon>Gloniales</taxon>
        <taxon>Gloniaceae</taxon>
        <taxon>Glonium</taxon>
    </lineage>
</organism>
<evidence type="ECO:0000256" key="7">
    <source>
        <dbReference type="SAM" id="MobiDB-lite"/>
    </source>
</evidence>
<keyword evidence="6" id="KW-0539">Nucleus</keyword>
<dbReference type="InterPro" id="IPR001138">
    <property type="entry name" value="Zn2Cys6_DnaBD"/>
</dbReference>
<keyword evidence="10" id="KW-1185">Reference proteome</keyword>
<keyword evidence="4" id="KW-0238">DNA-binding</keyword>
<gene>
    <name evidence="9" type="ORF">AOQ84DRAFT_303931</name>
</gene>
<dbReference type="GO" id="GO:0008270">
    <property type="term" value="F:zinc ion binding"/>
    <property type="evidence" value="ECO:0007669"/>
    <property type="project" value="InterPro"/>
</dbReference>
<dbReference type="GO" id="GO:0003677">
    <property type="term" value="F:DNA binding"/>
    <property type="evidence" value="ECO:0007669"/>
    <property type="project" value="UniProtKB-KW"/>
</dbReference>
<evidence type="ECO:0000313" key="10">
    <source>
        <dbReference type="Proteomes" id="UP000250140"/>
    </source>
</evidence>
<dbReference type="InterPro" id="IPR021858">
    <property type="entry name" value="Fun_TF"/>
</dbReference>
<reference evidence="9 10" key="1">
    <citation type="journal article" date="2016" name="Nat. Commun.">
        <title>Ectomycorrhizal ecology is imprinted in the genome of the dominant symbiotic fungus Cenococcum geophilum.</title>
        <authorList>
            <consortium name="DOE Joint Genome Institute"/>
            <person name="Peter M."/>
            <person name="Kohler A."/>
            <person name="Ohm R.A."/>
            <person name="Kuo A."/>
            <person name="Krutzmann J."/>
            <person name="Morin E."/>
            <person name="Arend M."/>
            <person name="Barry K.W."/>
            <person name="Binder M."/>
            <person name="Choi C."/>
            <person name="Clum A."/>
            <person name="Copeland A."/>
            <person name="Grisel N."/>
            <person name="Haridas S."/>
            <person name="Kipfer T."/>
            <person name="LaButti K."/>
            <person name="Lindquist E."/>
            <person name="Lipzen A."/>
            <person name="Maire R."/>
            <person name="Meier B."/>
            <person name="Mihaltcheva S."/>
            <person name="Molinier V."/>
            <person name="Murat C."/>
            <person name="Poggeler S."/>
            <person name="Quandt C.A."/>
            <person name="Sperisen C."/>
            <person name="Tritt A."/>
            <person name="Tisserant E."/>
            <person name="Crous P.W."/>
            <person name="Henrissat B."/>
            <person name="Nehls U."/>
            <person name="Egli S."/>
            <person name="Spatafora J.W."/>
            <person name="Grigoriev I.V."/>
            <person name="Martin F.M."/>
        </authorList>
    </citation>
    <scope>NUCLEOTIDE SEQUENCE [LARGE SCALE GENOMIC DNA]</scope>
    <source>
        <strain evidence="9 10">CBS 207.34</strain>
    </source>
</reference>
<keyword evidence="2" id="KW-0862">Zinc</keyword>
<feature type="region of interest" description="Disordered" evidence="7">
    <location>
        <begin position="1"/>
        <end position="24"/>
    </location>
</feature>
<dbReference type="CDD" id="cd00067">
    <property type="entry name" value="GAL4"/>
    <property type="match status" value="1"/>
</dbReference>
<dbReference type="Pfam" id="PF00172">
    <property type="entry name" value="Zn_clus"/>
    <property type="match status" value="1"/>
</dbReference>
<keyword evidence="3" id="KW-0805">Transcription regulation</keyword>